<dbReference type="GO" id="GO:0042438">
    <property type="term" value="P:melanin biosynthetic process"/>
    <property type="evidence" value="ECO:0007669"/>
    <property type="project" value="InterPro"/>
</dbReference>
<keyword evidence="5" id="KW-1185">Reference proteome</keyword>
<reference evidence="4 5" key="1">
    <citation type="submission" date="2019-11" db="EMBL/GenBank/DDBJ databases">
        <title>Streptomyces typhae sp. nov., a novel endophytic actinomycete isolated from the root of cattail pollen (Typha angustifolia L.).</title>
        <authorList>
            <person name="Peng C."/>
        </authorList>
    </citation>
    <scope>NUCLEOTIDE SEQUENCE [LARGE SCALE GENOMIC DNA]</scope>
    <source>
        <strain evidence="5">p1417</strain>
    </source>
</reference>
<evidence type="ECO:0000256" key="2">
    <source>
        <dbReference type="ARBA" id="ARBA00023008"/>
    </source>
</evidence>
<dbReference type="EMBL" id="WPNZ01000009">
    <property type="protein sequence ID" value="MVO86661.1"/>
    <property type="molecule type" value="Genomic_DNA"/>
</dbReference>
<organism evidence="4 5">
    <name type="scientific">Streptomyces typhae</name>
    <dbReference type="NCBI Taxonomy" id="2681492"/>
    <lineage>
        <taxon>Bacteria</taxon>
        <taxon>Bacillati</taxon>
        <taxon>Actinomycetota</taxon>
        <taxon>Actinomycetes</taxon>
        <taxon>Kitasatosporales</taxon>
        <taxon>Streptomycetaceae</taxon>
        <taxon>Streptomyces</taxon>
    </lineage>
</organism>
<gene>
    <name evidence="4" type="ORF">GPA10_18330</name>
</gene>
<dbReference type="GO" id="GO:0005507">
    <property type="term" value="F:copper ion binding"/>
    <property type="evidence" value="ECO:0007669"/>
    <property type="project" value="InterPro"/>
</dbReference>
<dbReference type="Pfam" id="PF06236">
    <property type="entry name" value="MelC1"/>
    <property type="match status" value="1"/>
</dbReference>
<dbReference type="NCBIfam" id="NF041221">
    <property type="entry name" value="BagZ_FevE"/>
    <property type="match status" value="1"/>
</dbReference>
<evidence type="ECO:0000313" key="5">
    <source>
        <dbReference type="Proteomes" id="UP000483802"/>
    </source>
</evidence>
<dbReference type="Proteomes" id="UP000483802">
    <property type="component" value="Unassembled WGS sequence"/>
</dbReference>
<name>A0A6L6WYT6_9ACTN</name>
<keyword evidence="1" id="KW-0732">Signal</keyword>
<feature type="region of interest" description="Disordered" evidence="3">
    <location>
        <begin position="42"/>
        <end position="67"/>
    </location>
</feature>
<feature type="compositionally biased region" description="Low complexity" evidence="3">
    <location>
        <begin position="42"/>
        <end position="61"/>
    </location>
</feature>
<dbReference type="InterPro" id="IPR023199">
    <property type="entry name" value="GriE/MELC1_sf"/>
</dbReference>
<evidence type="ECO:0000256" key="1">
    <source>
        <dbReference type="ARBA" id="ARBA00022729"/>
    </source>
</evidence>
<evidence type="ECO:0000256" key="3">
    <source>
        <dbReference type="SAM" id="MobiDB-lite"/>
    </source>
</evidence>
<proteinExistence type="predicted"/>
<dbReference type="Gene3D" id="3.30.1880.10">
    <property type="entry name" value="protein ne1242 domain like"/>
    <property type="match status" value="1"/>
</dbReference>
<comment type="caution">
    <text evidence="4">The sequence shown here is derived from an EMBL/GenBank/DDBJ whole genome shotgun (WGS) entry which is preliminary data.</text>
</comment>
<accession>A0A6L6WYT6</accession>
<protein>
    <submittedName>
        <fullName evidence="4">Copper transporter</fullName>
    </submittedName>
</protein>
<dbReference type="AlphaFoldDB" id="A0A6L6WYT6"/>
<keyword evidence="2" id="KW-0186">Copper</keyword>
<dbReference type="InterPro" id="IPR010928">
    <property type="entry name" value="MelC1"/>
</dbReference>
<evidence type="ECO:0000313" key="4">
    <source>
        <dbReference type="EMBL" id="MVO86661.1"/>
    </source>
</evidence>
<sequence>MVDEYRRTTVKRRNVVKGVAGGVAAAAVPFGIIEAGRDRFGAQDGAGDSADAQAAAAPGGPYSETYKGRTITVSDADDTVHIDGKQLHLMKMGEGAYLSAMCHYRMAPTPLAAGRQAVDELRGANLLPGGGSHHA</sequence>